<dbReference type="EMBL" id="JAKLTR010000008">
    <property type="protein sequence ID" value="MCG2615357.1"/>
    <property type="molecule type" value="Genomic_DNA"/>
</dbReference>
<dbReference type="RefSeq" id="WP_237872644.1">
    <property type="nucleotide sequence ID" value="NZ_JAKLTR010000008.1"/>
</dbReference>
<gene>
    <name evidence="1" type="ORF">LZZ85_13740</name>
</gene>
<evidence type="ECO:0000313" key="1">
    <source>
        <dbReference type="EMBL" id="MCG2615357.1"/>
    </source>
</evidence>
<keyword evidence="2" id="KW-1185">Reference proteome</keyword>
<reference evidence="1" key="1">
    <citation type="submission" date="2022-01" db="EMBL/GenBank/DDBJ databases">
        <authorList>
            <person name="Jo J.-H."/>
            <person name="Im W.-T."/>
        </authorList>
    </citation>
    <scope>NUCLEOTIDE SEQUENCE</scope>
    <source>
        <strain evidence="1">NA20</strain>
    </source>
</reference>
<name>A0ABS9KSP3_9BACT</name>
<dbReference type="Proteomes" id="UP001165367">
    <property type="component" value="Unassembled WGS sequence"/>
</dbReference>
<accession>A0ABS9KSP3</accession>
<sequence length="122" mass="14290">MNIRTKIDEWEVRDLEDNSVIRVLVEHNTEMGNKSLPGIQVVCAGNFVNYEPLHVERWAYEARKSGTAEYLIESPSWMVYEDRFVKHYLLTGEKLKAKVAVKVRSKDKVVEKEYELPFTLED</sequence>
<protein>
    <submittedName>
        <fullName evidence="1">Uncharacterized protein</fullName>
    </submittedName>
</protein>
<organism evidence="1 2">
    <name type="scientific">Terrimonas ginsenosidimutans</name>
    <dbReference type="NCBI Taxonomy" id="2908004"/>
    <lineage>
        <taxon>Bacteria</taxon>
        <taxon>Pseudomonadati</taxon>
        <taxon>Bacteroidota</taxon>
        <taxon>Chitinophagia</taxon>
        <taxon>Chitinophagales</taxon>
        <taxon>Chitinophagaceae</taxon>
        <taxon>Terrimonas</taxon>
    </lineage>
</organism>
<comment type="caution">
    <text evidence="1">The sequence shown here is derived from an EMBL/GenBank/DDBJ whole genome shotgun (WGS) entry which is preliminary data.</text>
</comment>
<evidence type="ECO:0000313" key="2">
    <source>
        <dbReference type="Proteomes" id="UP001165367"/>
    </source>
</evidence>
<proteinExistence type="predicted"/>